<sequence length="114" mass="12749">LAPHRRPYPTPPLAAHHLLVLLLPVPYAWSASCLVSQSPGLASVSHASGSVSAFFSRPHFYIPHGYISSYLGFNPYIQDSTPVPRTCIPIPLDMRSRSWTRSRTRIQSHHTQHP</sequence>
<accession>A0A4Q9MUY4</accession>
<dbReference type="Proteomes" id="UP000292957">
    <property type="component" value="Unassembled WGS sequence"/>
</dbReference>
<reference evidence="2" key="1">
    <citation type="submission" date="2019-01" db="EMBL/GenBank/DDBJ databases">
        <title>Draft genome sequences of three monokaryotic isolates of the white-rot basidiomycete fungus Dichomitus squalens.</title>
        <authorList>
            <consortium name="DOE Joint Genome Institute"/>
            <person name="Lopez S.C."/>
            <person name="Andreopoulos B."/>
            <person name="Pangilinan J."/>
            <person name="Lipzen A."/>
            <person name="Riley R."/>
            <person name="Ahrendt S."/>
            <person name="Ng V."/>
            <person name="Barry K."/>
            <person name="Daum C."/>
            <person name="Grigoriev I.V."/>
            <person name="Hilden K.S."/>
            <person name="Makela M.R."/>
            <person name="de Vries R.P."/>
        </authorList>
    </citation>
    <scope>NUCLEOTIDE SEQUENCE [LARGE SCALE GENOMIC DNA]</scope>
    <source>
        <strain evidence="2">OM18370.1</strain>
    </source>
</reference>
<name>A0A4Q9MUY4_9APHY</name>
<feature type="non-terminal residue" evidence="2">
    <location>
        <position position="1"/>
    </location>
</feature>
<proteinExistence type="predicted"/>
<keyword evidence="1" id="KW-0732">Signal</keyword>
<evidence type="ECO:0000313" key="2">
    <source>
        <dbReference type="EMBL" id="TBU31770.1"/>
    </source>
</evidence>
<gene>
    <name evidence="2" type="ORF">BD311DRAFT_751561</name>
</gene>
<feature type="signal peptide" evidence="1">
    <location>
        <begin position="1"/>
        <end position="30"/>
    </location>
</feature>
<feature type="chain" id="PRO_5020922366" description="Secreted protein" evidence="1">
    <location>
        <begin position="31"/>
        <end position="114"/>
    </location>
</feature>
<organism evidence="2">
    <name type="scientific">Dichomitus squalens</name>
    <dbReference type="NCBI Taxonomy" id="114155"/>
    <lineage>
        <taxon>Eukaryota</taxon>
        <taxon>Fungi</taxon>
        <taxon>Dikarya</taxon>
        <taxon>Basidiomycota</taxon>
        <taxon>Agaricomycotina</taxon>
        <taxon>Agaricomycetes</taxon>
        <taxon>Polyporales</taxon>
        <taxon>Polyporaceae</taxon>
        <taxon>Dichomitus</taxon>
    </lineage>
</organism>
<dbReference type="EMBL" id="ML143397">
    <property type="protein sequence ID" value="TBU31770.1"/>
    <property type="molecule type" value="Genomic_DNA"/>
</dbReference>
<evidence type="ECO:0000256" key="1">
    <source>
        <dbReference type="SAM" id="SignalP"/>
    </source>
</evidence>
<feature type="non-terminal residue" evidence="2">
    <location>
        <position position="114"/>
    </location>
</feature>
<protein>
    <recommendedName>
        <fullName evidence="3">Secreted protein</fullName>
    </recommendedName>
</protein>
<dbReference type="AlphaFoldDB" id="A0A4Q9MUY4"/>
<evidence type="ECO:0008006" key="3">
    <source>
        <dbReference type="Google" id="ProtNLM"/>
    </source>
</evidence>